<reference evidence="1 2" key="1">
    <citation type="submission" date="2024-01" db="EMBL/GenBank/DDBJ databases">
        <title>The genomes of 5 underutilized Papilionoideae crops provide insights into root nodulation and disease resistanc.</title>
        <authorList>
            <person name="Yuan L."/>
        </authorList>
    </citation>
    <scope>NUCLEOTIDE SEQUENCE [LARGE SCALE GENOMIC DNA]</scope>
    <source>
        <strain evidence="1">ZHUSHIDOU_FW_LH</strain>
        <tissue evidence="1">Leaf</tissue>
    </source>
</reference>
<dbReference type="AlphaFoldDB" id="A0AAN9F0W5"/>
<comment type="caution">
    <text evidence="1">The sequence shown here is derived from an EMBL/GenBank/DDBJ whole genome shotgun (WGS) entry which is preliminary data.</text>
</comment>
<evidence type="ECO:0000313" key="1">
    <source>
        <dbReference type="EMBL" id="KAK7266206.1"/>
    </source>
</evidence>
<name>A0AAN9F0W5_CROPI</name>
<accession>A0AAN9F0W5</accession>
<protein>
    <submittedName>
        <fullName evidence="1">Uncharacterized protein</fullName>
    </submittedName>
</protein>
<proteinExistence type="predicted"/>
<organism evidence="1 2">
    <name type="scientific">Crotalaria pallida</name>
    <name type="common">Smooth rattlebox</name>
    <name type="synonym">Crotalaria striata</name>
    <dbReference type="NCBI Taxonomy" id="3830"/>
    <lineage>
        <taxon>Eukaryota</taxon>
        <taxon>Viridiplantae</taxon>
        <taxon>Streptophyta</taxon>
        <taxon>Embryophyta</taxon>
        <taxon>Tracheophyta</taxon>
        <taxon>Spermatophyta</taxon>
        <taxon>Magnoliopsida</taxon>
        <taxon>eudicotyledons</taxon>
        <taxon>Gunneridae</taxon>
        <taxon>Pentapetalae</taxon>
        <taxon>rosids</taxon>
        <taxon>fabids</taxon>
        <taxon>Fabales</taxon>
        <taxon>Fabaceae</taxon>
        <taxon>Papilionoideae</taxon>
        <taxon>50 kb inversion clade</taxon>
        <taxon>genistoids sensu lato</taxon>
        <taxon>core genistoids</taxon>
        <taxon>Crotalarieae</taxon>
        <taxon>Crotalaria</taxon>
    </lineage>
</organism>
<dbReference type="Proteomes" id="UP001372338">
    <property type="component" value="Unassembled WGS sequence"/>
</dbReference>
<evidence type="ECO:0000313" key="2">
    <source>
        <dbReference type="Proteomes" id="UP001372338"/>
    </source>
</evidence>
<dbReference type="EMBL" id="JAYWIO010000004">
    <property type="protein sequence ID" value="KAK7266206.1"/>
    <property type="molecule type" value="Genomic_DNA"/>
</dbReference>
<keyword evidence="2" id="KW-1185">Reference proteome</keyword>
<sequence>MDHFVHHASLKPGKKVEDGLAIDYLVHLPYGDDISAFDIWEGEAVLRGLWQLGSEPVQMGRKRIGPGRVVVAVG</sequence>
<gene>
    <name evidence="1" type="ORF">RIF29_18848</name>
</gene>